<feature type="transmembrane region" description="Helical" evidence="1">
    <location>
        <begin position="20"/>
        <end position="39"/>
    </location>
</feature>
<evidence type="ECO:0000313" key="3">
    <source>
        <dbReference type="Proteomes" id="UP000035503"/>
    </source>
</evidence>
<keyword evidence="1" id="KW-0472">Membrane</keyword>
<dbReference type="AlphaFoldDB" id="A0A0G3I4Q0"/>
<evidence type="ECO:0008006" key="4">
    <source>
        <dbReference type="Google" id="ProtNLM"/>
    </source>
</evidence>
<dbReference type="Proteomes" id="UP000035503">
    <property type="component" value="Chromosome"/>
</dbReference>
<evidence type="ECO:0000256" key="1">
    <source>
        <dbReference type="SAM" id="Phobius"/>
    </source>
</evidence>
<dbReference type="KEGG" id="lau:G293_03035"/>
<keyword evidence="3" id="KW-1185">Reference proteome</keyword>
<dbReference type="RefSeq" id="WP_047264247.1">
    <property type="nucleotide sequence ID" value="NZ_CP004021.1"/>
</dbReference>
<dbReference type="STRING" id="1277257.G293_03035"/>
<gene>
    <name evidence="2" type="ORF">G293_03035</name>
</gene>
<sequence length="223" mass="24825">MEPNNDASSCRGKHSMGKCCYKPIALLVIFITCSLAIWFCLFNNSSADQEENITREQFAQAVDFFDNNKLDDARASFEKIVSLKDKHFSPLANMYITLILEANGDKKNAAERFLKIANDESSPTVIRYTATIHAAWILVDTMPYNEISKILQKLKNPSNPMHQAANEVLGIAALKSGNISLAKSIFEEIVKDKNAPTGIVNRSQIILANITATSEQEDKKILK</sequence>
<keyword evidence="1" id="KW-1133">Transmembrane helix</keyword>
<protein>
    <recommendedName>
        <fullName evidence="4">Tetratricopeptide repeat-like domain-containing protein</fullName>
    </recommendedName>
</protein>
<evidence type="ECO:0000313" key="2">
    <source>
        <dbReference type="EMBL" id="AKK20235.1"/>
    </source>
</evidence>
<dbReference type="EMBL" id="CP004021">
    <property type="protein sequence ID" value="AKK20235.1"/>
    <property type="molecule type" value="Genomic_DNA"/>
</dbReference>
<name>A0A0G3I4Q0_LIBAF</name>
<dbReference type="Gene3D" id="1.25.40.10">
    <property type="entry name" value="Tetratricopeptide repeat domain"/>
    <property type="match status" value="1"/>
</dbReference>
<dbReference type="OrthoDB" id="7173339at2"/>
<dbReference type="PATRIC" id="fig|1277257.4.peg.652"/>
<dbReference type="InterPro" id="IPR011990">
    <property type="entry name" value="TPR-like_helical_dom_sf"/>
</dbReference>
<accession>A0A0G3I4Q0</accession>
<reference evidence="2 3" key="1">
    <citation type="journal article" date="2015" name="Genome Announc.">
        <title>Complete Genome Sequence of 'Candidatus Liberibacter africanus,' a Bacterium Associated with Citrus Huanglongbing.</title>
        <authorList>
            <person name="Lin H."/>
            <person name="Pietersen G."/>
            <person name="Han C."/>
            <person name="Read D.A."/>
            <person name="Lou B."/>
            <person name="Gupta G."/>
            <person name="Civerolo E.L."/>
        </authorList>
    </citation>
    <scope>NUCLEOTIDE SEQUENCE [LARGE SCALE GENOMIC DNA]</scope>
    <source>
        <strain evidence="2 3">PTSAPSY</strain>
    </source>
</reference>
<keyword evidence="1" id="KW-0812">Transmembrane</keyword>
<proteinExistence type="predicted"/>
<organism evidence="2 3">
    <name type="scientific">Candidatus Liberibacter africanus PTSAPSY</name>
    <dbReference type="NCBI Taxonomy" id="1277257"/>
    <lineage>
        <taxon>Bacteria</taxon>
        <taxon>Pseudomonadati</taxon>
        <taxon>Pseudomonadota</taxon>
        <taxon>Alphaproteobacteria</taxon>
        <taxon>Hyphomicrobiales</taxon>
        <taxon>Rhizobiaceae</taxon>
        <taxon>Liberibacter</taxon>
    </lineage>
</organism>